<dbReference type="Proteomes" id="UP001428290">
    <property type="component" value="Unassembled WGS sequence"/>
</dbReference>
<reference evidence="4 5" key="1">
    <citation type="submission" date="2024-02" db="EMBL/GenBank/DDBJ databases">
        <title>Herpetosiphon gulosus NBRC 112829.</title>
        <authorList>
            <person name="Ichikawa N."/>
            <person name="Katano-Makiyama Y."/>
            <person name="Hidaka K."/>
        </authorList>
    </citation>
    <scope>NUCLEOTIDE SEQUENCE [LARGE SCALE GENOMIC DNA]</scope>
    <source>
        <strain evidence="4 5">NBRC 112829</strain>
    </source>
</reference>
<dbReference type="SMART" id="SM00248">
    <property type="entry name" value="ANK"/>
    <property type="match status" value="3"/>
</dbReference>
<proteinExistence type="predicted"/>
<dbReference type="PANTHER" id="PTHR24171:SF8">
    <property type="entry name" value="BRCA1-ASSOCIATED RING DOMAIN PROTEIN 1"/>
    <property type="match status" value="1"/>
</dbReference>
<comment type="caution">
    <text evidence="4">The sequence shown here is derived from an EMBL/GenBank/DDBJ whole genome shotgun (WGS) entry which is preliminary data.</text>
</comment>
<evidence type="ECO:0000256" key="2">
    <source>
        <dbReference type="ARBA" id="ARBA00023043"/>
    </source>
</evidence>
<dbReference type="PROSITE" id="PS50088">
    <property type="entry name" value="ANK_REPEAT"/>
    <property type="match status" value="2"/>
</dbReference>
<keyword evidence="5" id="KW-1185">Reference proteome</keyword>
<name>A0ABP9X2H2_9CHLR</name>
<dbReference type="InterPro" id="IPR002110">
    <property type="entry name" value="Ankyrin_rpt"/>
</dbReference>
<feature type="repeat" description="ANK" evidence="3">
    <location>
        <begin position="69"/>
        <end position="101"/>
    </location>
</feature>
<dbReference type="PROSITE" id="PS50297">
    <property type="entry name" value="ANK_REP_REGION"/>
    <property type="match status" value="1"/>
</dbReference>
<gene>
    <name evidence="4" type="ORF">Hgul01_03435</name>
</gene>
<accession>A0ABP9X2H2</accession>
<dbReference type="SUPFAM" id="SSF48403">
    <property type="entry name" value="Ankyrin repeat"/>
    <property type="match status" value="1"/>
</dbReference>
<organism evidence="4 5">
    <name type="scientific">Herpetosiphon gulosus</name>
    <dbReference type="NCBI Taxonomy" id="1973496"/>
    <lineage>
        <taxon>Bacteria</taxon>
        <taxon>Bacillati</taxon>
        <taxon>Chloroflexota</taxon>
        <taxon>Chloroflexia</taxon>
        <taxon>Herpetosiphonales</taxon>
        <taxon>Herpetosiphonaceae</taxon>
        <taxon>Herpetosiphon</taxon>
    </lineage>
</organism>
<sequence length="270" mass="29851">MKKQPKRPNLIGLIEQRQFAEALAALKNFGPWSRETLDQALIATAATNSLNVLDSLLSAGANPNRADQFGRTALHWAAELANTAIIVHLIGFGAIIQATTNYGYSVLHYAVLARQAGLVERLLGLGADPTAQLSAGWQATWTALHFAYALEDWRCIGLLTPLTPTIVPPAVDGHRIKGTYDVVMATNDWHTPRPISSMTQRCPACAELMIYNTGHTFDDSGILADRIELYRCANCGEQFWSDSTARRAQPLHPIDTFDFKRGERKILKRR</sequence>
<dbReference type="Gene3D" id="1.25.40.20">
    <property type="entry name" value="Ankyrin repeat-containing domain"/>
    <property type="match status" value="1"/>
</dbReference>
<evidence type="ECO:0000313" key="5">
    <source>
        <dbReference type="Proteomes" id="UP001428290"/>
    </source>
</evidence>
<keyword evidence="2 3" id="KW-0040">ANK repeat</keyword>
<dbReference type="Pfam" id="PF12796">
    <property type="entry name" value="Ank_2"/>
    <property type="match status" value="1"/>
</dbReference>
<dbReference type="InterPro" id="IPR036770">
    <property type="entry name" value="Ankyrin_rpt-contain_sf"/>
</dbReference>
<dbReference type="EMBL" id="BAABRU010000012">
    <property type="protein sequence ID" value="GAA5529623.1"/>
    <property type="molecule type" value="Genomic_DNA"/>
</dbReference>
<feature type="repeat" description="ANK" evidence="3">
    <location>
        <begin position="102"/>
        <end position="134"/>
    </location>
</feature>
<evidence type="ECO:0000256" key="1">
    <source>
        <dbReference type="ARBA" id="ARBA00022737"/>
    </source>
</evidence>
<dbReference type="PANTHER" id="PTHR24171">
    <property type="entry name" value="ANKYRIN REPEAT DOMAIN-CONTAINING PROTEIN 39-RELATED"/>
    <property type="match status" value="1"/>
</dbReference>
<dbReference type="RefSeq" id="WP_345723227.1">
    <property type="nucleotide sequence ID" value="NZ_BAABRU010000012.1"/>
</dbReference>
<evidence type="ECO:0000313" key="4">
    <source>
        <dbReference type="EMBL" id="GAA5529623.1"/>
    </source>
</evidence>
<evidence type="ECO:0000256" key="3">
    <source>
        <dbReference type="PROSITE-ProRule" id="PRU00023"/>
    </source>
</evidence>
<protein>
    <submittedName>
        <fullName evidence="4">Uncharacterized protein</fullName>
    </submittedName>
</protein>
<keyword evidence="1" id="KW-0677">Repeat</keyword>